<comment type="caution">
    <text evidence="2">The sequence shown here is derived from an EMBL/GenBank/DDBJ whole genome shotgun (WGS) entry which is preliminary data.</text>
</comment>
<evidence type="ECO:0000313" key="2">
    <source>
        <dbReference type="EMBL" id="CAK3869695.1"/>
    </source>
</evidence>
<keyword evidence="3" id="KW-1185">Reference proteome</keyword>
<reference evidence="2" key="1">
    <citation type="submission" date="2023-11" db="EMBL/GenBank/DDBJ databases">
        <authorList>
            <person name="Alioto T."/>
            <person name="Alioto T."/>
            <person name="Gomez Garrido J."/>
        </authorList>
    </citation>
    <scope>NUCLEOTIDE SEQUENCE</scope>
</reference>
<evidence type="ECO:0000256" key="1">
    <source>
        <dbReference type="SAM" id="Phobius"/>
    </source>
</evidence>
<dbReference type="Proteomes" id="UP001296104">
    <property type="component" value="Unassembled WGS sequence"/>
</dbReference>
<sequence>MSRRLRGRHPETCRRLYAASNLMVLAFICFASRSVLDLLGKSLGRIVSSSDVFDYDSTEDVVLDALDALNAYNVLEGNGFGLIAEGDSREMLAVAPLDIPRDQL</sequence>
<keyword evidence="1" id="KW-0472">Membrane</keyword>
<evidence type="ECO:0000313" key="3">
    <source>
        <dbReference type="Proteomes" id="UP001296104"/>
    </source>
</evidence>
<proteinExistence type="predicted"/>
<keyword evidence="1" id="KW-1133">Transmembrane helix</keyword>
<dbReference type="EMBL" id="CAVMBE010000008">
    <property type="protein sequence ID" value="CAK3869695.1"/>
    <property type="molecule type" value="Genomic_DNA"/>
</dbReference>
<dbReference type="AlphaFoldDB" id="A0AAI8YU05"/>
<keyword evidence="1" id="KW-0812">Transmembrane</keyword>
<gene>
    <name evidence="2" type="ORF">LECACI_7A001962</name>
</gene>
<name>A0AAI8YU05_9PEZI</name>
<accession>A0AAI8YU05</accession>
<protein>
    <submittedName>
        <fullName evidence="2">Uncharacterized protein</fullName>
    </submittedName>
</protein>
<organism evidence="2 3">
    <name type="scientific">Lecanosticta acicola</name>
    <dbReference type="NCBI Taxonomy" id="111012"/>
    <lineage>
        <taxon>Eukaryota</taxon>
        <taxon>Fungi</taxon>
        <taxon>Dikarya</taxon>
        <taxon>Ascomycota</taxon>
        <taxon>Pezizomycotina</taxon>
        <taxon>Dothideomycetes</taxon>
        <taxon>Dothideomycetidae</taxon>
        <taxon>Mycosphaerellales</taxon>
        <taxon>Mycosphaerellaceae</taxon>
        <taxon>Lecanosticta</taxon>
    </lineage>
</organism>
<feature type="transmembrane region" description="Helical" evidence="1">
    <location>
        <begin position="16"/>
        <end position="36"/>
    </location>
</feature>